<comment type="caution">
    <text evidence="2">The sequence shown here is derived from an EMBL/GenBank/DDBJ whole genome shotgun (WGS) entry which is preliminary data.</text>
</comment>
<dbReference type="RefSeq" id="WP_279931236.1">
    <property type="nucleotide sequence ID" value="NZ_JARWBG010000038.1"/>
</dbReference>
<proteinExistence type="predicted"/>
<reference evidence="2 3" key="1">
    <citation type="submission" date="2023-04" db="EMBL/GenBank/DDBJ databases">
        <title>Streptomyces chengmaiensis sp. nov. isolated from the stem of mangrove plant in Hainan.</title>
        <authorList>
            <person name="Huang X."/>
            <person name="Zhou S."/>
            <person name="Chu X."/>
            <person name="Xie Y."/>
            <person name="Lin Y."/>
        </authorList>
    </citation>
    <scope>NUCLEOTIDE SEQUENCE [LARGE SCALE GENOMIC DNA]</scope>
    <source>
        <strain evidence="2 3">HNM0663</strain>
    </source>
</reference>
<sequence>MDVAVAYLEARGILVADRAPRPHRIALTANGIDFVRSKQTLSFFLTTRQQRSAPNVNTFVGSNVVYGEVHDSSLAAGASNAQTVRGNVTDHSQHHPQAPQPNISVGDIGAGAAVSLGSGHASAASRGGSAIAGSHNQQNTGLEHADLITILDRLRHDLGEHPGGNALIDELQSQAASEGDTPELRESMWRLCIEPFATRFGIVGSLASIVSLLRG</sequence>
<gene>
    <name evidence="2" type="ORF">QCN29_26195</name>
</gene>
<evidence type="ECO:0000313" key="3">
    <source>
        <dbReference type="Proteomes" id="UP001223144"/>
    </source>
</evidence>
<dbReference type="EMBL" id="JARWBG010000038">
    <property type="protein sequence ID" value="MDH2392211.1"/>
    <property type="molecule type" value="Genomic_DNA"/>
</dbReference>
<evidence type="ECO:0000256" key="1">
    <source>
        <dbReference type="SAM" id="MobiDB-lite"/>
    </source>
</evidence>
<keyword evidence="3" id="KW-1185">Reference proteome</keyword>
<evidence type="ECO:0000313" key="2">
    <source>
        <dbReference type="EMBL" id="MDH2392211.1"/>
    </source>
</evidence>
<name>A0ABT6HU18_9ACTN</name>
<organism evidence="2 3">
    <name type="scientific">Streptomyces chengmaiensis</name>
    <dbReference type="NCBI Taxonomy" id="3040919"/>
    <lineage>
        <taxon>Bacteria</taxon>
        <taxon>Bacillati</taxon>
        <taxon>Actinomycetota</taxon>
        <taxon>Actinomycetes</taxon>
        <taxon>Kitasatosporales</taxon>
        <taxon>Streptomycetaceae</taxon>
        <taxon>Streptomyces</taxon>
    </lineage>
</organism>
<feature type="region of interest" description="Disordered" evidence="1">
    <location>
        <begin position="86"/>
        <end position="106"/>
    </location>
</feature>
<dbReference type="Proteomes" id="UP001223144">
    <property type="component" value="Unassembled WGS sequence"/>
</dbReference>
<protein>
    <submittedName>
        <fullName evidence="2">Uncharacterized protein</fullName>
    </submittedName>
</protein>
<accession>A0ABT6HU18</accession>